<dbReference type="Pfam" id="PF00294">
    <property type="entry name" value="PfkB"/>
    <property type="match status" value="1"/>
</dbReference>
<protein>
    <recommendedName>
        <fullName evidence="9">Ribokinase</fullName>
        <shortName evidence="9">RK</shortName>
        <ecNumber evidence="9">2.7.1.15</ecNumber>
    </recommendedName>
</protein>
<evidence type="ECO:0000256" key="1">
    <source>
        <dbReference type="ARBA" id="ARBA00022679"/>
    </source>
</evidence>
<dbReference type="UniPathway" id="UPA00916">
    <property type="reaction ID" value="UER00889"/>
</dbReference>
<evidence type="ECO:0000256" key="7">
    <source>
        <dbReference type="ARBA" id="ARBA00022958"/>
    </source>
</evidence>
<comment type="caution">
    <text evidence="9">Lacks conserved residue(s) required for the propagation of feature annotation.</text>
</comment>
<feature type="binding site" evidence="9">
    <location>
        <position position="266"/>
    </location>
    <ligand>
        <name>substrate</name>
    </ligand>
</feature>
<feature type="binding site" evidence="9">
    <location>
        <position position="185"/>
    </location>
    <ligand>
        <name>ATP</name>
        <dbReference type="ChEBI" id="CHEBI:30616"/>
    </ligand>
</feature>
<dbReference type="InterPro" id="IPR002139">
    <property type="entry name" value="Ribo/fructo_kinase"/>
</dbReference>
<reference evidence="11 12" key="1">
    <citation type="submission" date="2016-11" db="EMBL/GenBank/DDBJ databases">
        <title>Complete genome sequence of Streptomyces niveus SCSIO 3406.</title>
        <authorList>
            <person name="Zhu Q."/>
            <person name="Cheng W."/>
            <person name="Song Y."/>
            <person name="Li Q."/>
            <person name="Ju J."/>
        </authorList>
    </citation>
    <scope>NUCLEOTIDE SEQUENCE [LARGE SCALE GENOMIC DNA]</scope>
    <source>
        <strain evidence="11 12">SCSIO 3406</strain>
    </source>
</reference>
<comment type="cofactor">
    <cofactor evidence="9">
        <name>Mg(2+)</name>
        <dbReference type="ChEBI" id="CHEBI:18420"/>
    </cofactor>
    <text evidence="9">Requires a divalent cation, most likely magnesium in vivo, as an electrophilic catalyst to aid phosphoryl group transfer. It is the chelate of the metal and the nucleotide that is the actual substrate.</text>
</comment>
<dbReference type="InterPro" id="IPR011877">
    <property type="entry name" value="Ribokinase"/>
</dbReference>
<evidence type="ECO:0000256" key="8">
    <source>
        <dbReference type="ARBA" id="ARBA00023277"/>
    </source>
</evidence>
<comment type="catalytic activity">
    <reaction evidence="9">
        <text>D-ribose + ATP = D-ribose 5-phosphate + ADP + H(+)</text>
        <dbReference type="Rhea" id="RHEA:13697"/>
        <dbReference type="ChEBI" id="CHEBI:15378"/>
        <dbReference type="ChEBI" id="CHEBI:30616"/>
        <dbReference type="ChEBI" id="CHEBI:47013"/>
        <dbReference type="ChEBI" id="CHEBI:78346"/>
        <dbReference type="ChEBI" id="CHEBI:456216"/>
        <dbReference type="EC" id="2.7.1.15"/>
    </reaction>
</comment>
<dbReference type="SUPFAM" id="SSF53613">
    <property type="entry name" value="Ribokinase-like"/>
    <property type="match status" value="1"/>
</dbReference>
<feature type="binding site" evidence="9">
    <location>
        <begin position="234"/>
        <end position="239"/>
    </location>
    <ligand>
        <name>ATP</name>
        <dbReference type="ChEBI" id="CHEBI:30616"/>
    </ligand>
</feature>
<evidence type="ECO:0000256" key="5">
    <source>
        <dbReference type="ARBA" id="ARBA00022840"/>
    </source>
</evidence>
<feature type="binding site" evidence="9">
    <location>
        <position position="297"/>
    </location>
    <ligand>
        <name>K(+)</name>
        <dbReference type="ChEBI" id="CHEBI:29103"/>
    </ligand>
</feature>
<feature type="binding site" evidence="9">
    <location>
        <begin position="12"/>
        <end position="14"/>
    </location>
    <ligand>
        <name>substrate</name>
    </ligand>
</feature>
<comment type="function">
    <text evidence="9">Catalyzes the phosphorylation of ribose at O-5 in a reaction requiring ATP and magnesium. The resulting D-ribose-5-phosphate can then be used either for sythesis of nucleotides, histidine, and tryptophan, or as a component of the pentose phosphate pathway.</text>
</comment>
<dbReference type="GO" id="GO:0019303">
    <property type="term" value="P:D-ribose catabolic process"/>
    <property type="evidence" value="ECO:0007669"/>
    <property type="project" value="UniProtKB-UniRule"/>
</dbReference>
<evidence type="ECO:0000313" key="12">
    <source>
        <dbReference type="Proteomes" id="UP000189677"/>
    </source>
</evidence>
<feature type="binding site" evidence="9">
    <location>
        <begin position="265"/>
        <end position="266"/>
    </location>
    <ligand>
        <name>ATP</name>
        <dbReference type="ChEBI" id="CHEBI:30616"/>
    </ligand>
</feature>
<dbReference type="InterPro" id="IPR011611">
    <property type="entry name" value="PfkB_dom"/>
</dbReference>
<feature type="binding site" evidence="9">
    <location>
        <position position="262"/>
    </location>
    <ligand>
        <name>K(+)</name>
        <dbReference type="ChEBI" id="CHEBI:29103"/>
    </ligand>
</feature>
<keyword evidence="8 9" id="KW-0119">Carbohydrate metabolism</keyword>
<dbReference type="Proteomes" id="UP000189677">
    <property type="component" value="Chromosome"/>
</dbReference>
<evidence type="ECO:0000256" key="9">
    <source>
        <dbReference type="HAMAP-Rule" id="MF_01987"/>
    </source>
</evidence>
<dbReference type="OrthoDB" id="9775849at2"/>
<feature type="active site" description="Proton acceptor" evidence="9">
    <location>
        <position position="266"/>
    </location>
</feature>
<feature type="domain" description="Carbohydrate kinase PfkB" evidence="10">
    <location>
        <begin position="4"/>
        <end position="308"/>
    </location>
</feature>
<keyword evidence="12" id="KW-1185">Reference proteome</keyword>
<dbReference type="HAMAP" id="MF_01987">
    <property type="entry name" value="Ribokinase"/>
    <property type="match status" value="1"/>
</dbReference>
<evidence type="ECO:0000256" key="6">
    <source>
        <dbReference type="ARBA" id="ARBA00022842"/>
    </source>
</evidence>
<sequence>MPTTVFVVGSLNADQLLEVPAFPAAGETVLASDVLITAGGKGGNQAVAASRAGAAVTMIGALGDDAHGRLVRRALTESGVDTGWVVTADGTHTGTAVVAVEAGGENRIIVASGANARLTRQDVESGLAGAAPGDLVLLQLETPVEVVAHAARFAKERGATVVLNAAPAPADTGCLTTDIDLLVVNEVEMRAVAGLVGADEGREGGEGDEGRDGRDVAGTVLTTSRALDCVVVCTTGADGAYVNVGDRVIHIPAVRVTAVDTTAAGDTYTGYLAAALARGESDLPAALATASAAAAVTVTRRGAMASIPYAAEIGEVRANPDTTDANSITDTTDNTGTADITELTTKG</sequence>
<keyword evidence="9" id="KW-0963">Cytoplasm</keyword>
<dbReference type="EMBL" id="CP018047">
    <property type="protein sequence ID" value="AQU70407.1"/>
    <property type="molecule type" value="Genomic_DNA"/>
</dbReference>
<dbReference type="AlphaFoldDB" id="A0A1U9R1U6"/>
<keyword evidence="5 9" id="KW-0067">ATP-binding</keyword>
<comment type="subunit">
    <text evidence="9">Homodimer.</text>
</comment>
<keyword evidence="1 9" id="KW-0808">Transferase</keyword>
<evidence type="ECO:0000259" key="10">
    <source>
        <dbReference type="Pfam" id="PF00294"/>
    </source>
</evidence>
<feature type="binding site" evidence="9">
    <location>
        <position position="141"/>
    </location>
    <ligand>
        <name>substrate</name>
    </ligand>
</feature>
<feature type="binding site" evidence="9">
    <location>
        <position position="302"/>
    </location>
    <ligand>
        <name>K(+)</name>
        <dbReference type="ChEBI" id="CHEBI:29103"/>
    </ligand>
</feature>
<keyword evidence="3 9" id="KW-0547">Nucleotide-binding</keyword>
<evidence type="ECO:0000256" key="4">
    <source>
        <dbReference type="ARBA" id="ARBA00022777"/>
    </source>
</evidence>
<keyword evidence="2 9" id="KW-0479">Metal-binding</keyword>
<keyword evidence="6 9" id="KW-0460">Magnesium</keyword>
<feature type="binding site" evidence="9">
    <location>
        <position position="306"/>
    </location>
    <ligand>
        <name>K(+)</name>
        <dbReference type="ChEBI" id="CHEBI:29103"/>
    </ligand>
</feature>
<comment type="similarity">
    <text evidence="9">Belongs to the carbohydrate kinase PfkB family. Ribokinase subfamily.</text>
</comment>
<evidence type="ECO:0000256" key="3">
    <source>
        <dbReference type="ARBA" id="ARBA00022741"/>
    </source>
</evidence>
<comment type="activity regulation">
    <text evidence="9">Activated by a monovalent cation that binds near, but not in, the active site. The most likely occupant of the site in vivo is potassium. Ion binding induces a conformational change that may alter substrate affinity.</text>
</comment>
<dbReference type="KEGG" id="snw:BBN63_33780"/>
<organism evidence="11 12">
    <name type="scientific">Streptomyces niveus</name>
    <name type="common">Streptomyces spheroides</name>
    <dbReference type="NCBI Taxonomy" id="193462"/>
    <lineage>
        <taxon>Bacteria</taxon>
        <taxon>Bacillati</taxon>
        <taxon>Actinomycetota</taxon>
        <taxon>Actinomycetes</taxon>
        <taxon>Kitasatosporales</taxon>
        <taxon>Streptomycetaceae</taxon>
        <taxon>Streptomyces</taxon>
    </lineage>
</organism>
<keyword evidence="7 9" id="KW-0630">Potassium</keyword>
<feature type="binding site" evidence="9">
    <location>
        <position position="300"/>
    </location>
    <ligand>
        <name>K(+)</name>
        <dbReference type="ChEBI" id="CHEBI:29103"/>
    </ligand>
</feature>
<comment type="subcellular location">
    <subcellularLocation>
        <location evidence="9">Cytoplasm</location>
    </subcellularLocation>
</comment>
<name>A0A1U9R1U6_STRNV</name>
<dbReference type="GO" id="GO:0005524">
    <property type="term" value="F:ATP binding"/>
    <property type="evidence" value="ECO:0007669"/>
    <property type="project" value="UniProtKB-UniRule"/>
</dbReference>
<dbReference type="CDD" id="cd01174">
    <property type="entry name" value="ribokinase"/>
    <property type="match status" value="1"/>
</dbReference>
<accession>A0A1U9R1U6</accession>
<dbReference type="PANTHER" id="PTHR10584:SF166">
    <property type="entry name" value="RIBOKINASE"/>
    <property type="match status" value="1"/>
</dbReference>
<comment type="pathway">
    <text evidence="9">Carbohydrate metabolism; D-ribose degradation; D-ribose 5-phosphate from beta-D-ribopyranose: step 2/2.</text>
</comment>
<dbReference type="GO" id="GO:0046872">
    <property type="term" value="F:metal ion binding"/>
    <property type="evidence" value="ECO:0007669"/>
    <property type="project" value="UniProtKB-KW"/>
</dbReference>
<dbReference type="RefSeq" id="WP_078079100.1">
    <property type="nucleotide sequence ID" value="NZ_CP018047.1"/>
</dbReference>
<proteinExistence type="inferred from homology"/>
<dbReference type="InterPro" id="IPR029056">
    <property type="entry name" value="Ribokinase-like"/>
</dbReference>
<dbReference type="Gene3D" id="3.40.1190.20">
    <property type="match status" value="1"/>
</dbReference>
<evidence type="ECO:0000313" key="11">
    <source>
        <dbReference type="EMBL" id="AQU70407.1"/>
    </source>
</evidence>
<evidence type="ECO:0000256" key="2">
    <source>
        <dbReference type="ARBA" id="ARBA00022723"/>
    </source>
</evidence>
<dbReference type="PANTHER" id="PTHR10584">
    <property type="entry name" value="SUGAR KINASE"/>
    <property type="match status" value="1"/>
</dbReference>
<dbReference type="EC" id="2.7.1.15" evidence="9"/>
<gene>
    <name evidence="9" type="primary">rbsK</name>
    <name evidence="11" type="ORF">BBN63_33780</name>
</gene>
<keyword evidence="4 9" id="KW-0418">Kinase</keyword>
<dbReference type="PRINTS" id="PR00990">
    <property type="entry name" value="RIBOKINASE"/>
</dbReference>
<feature type="binding site" evidence="9">
    <location>
        <begin position="40"/>
        <end position="44"/>
    </location>
    <ligand>
        <name>substrate</name>
    </ligand>
</feature>
<dbReference type="GO" id="GO:0005829">
    <property type="term" value="C:cytosol"/>
    <property type="evidence" value="ECO:0007669"/>
    <property type="project" value="TreeGrafter"/>
</dbReference>
<feature type="binding site" evidence="9">
    <location>
        <position position="260"/>
    </location>
    <ligand>
        <name>K(+)</name>
        <dbReference type="ChEBI" id="CHEBI:29103"/>
    </ligand>
</feature>
<dbReference type="GO" id="GO:0004747">
    <property type="term" value="F:ribokinase activity"/>
    <property type="evidence" value="ECO:0007669"/>
    <property type="project" value="UniProtKB-UniRule"/>
</dbReference>